<proteinExistence type="predicted"/>
<name>A0AA35WYB6_GEOBA</name>
<keyword evidence="3" id="KW-1185">Reference proteome</keyword>
<organism evidence="2 3">
    <name type="scientific">Geodia barretti</name>
    <name type="common">Barrett's horny sponge</name>
    <dbReference type="NCBI Taxonomy" id="519541"/>
    <lineage>
        <taxon>Eukaryota</taxon>
        <taxon>Metazoa</taxon>
        <taxon>Porifera</taxon>
        <taxon>Demospongiae</taxon>
        <taxon>Heteroscleromorpha</taxon>
        <taxon>Tetractinellida</taxon>
        <taxon>Astrophorina</taxon>
        <taxon>Geodiidae</taxon>
        <taxon>Geodia</taxon>
    </lineage>
</organism>
<evidence type="ECO:0000256" key="1">
    <source>
        <dbReference type="SAM" id="MobiDB-lite"/>
    </source>
</evidence>
<sequence>NNRIERSTLLGKFPGSAPYLQSRCLCVRTVFFSILSECGLGRIMTRSSDVTKYAANRRDYTIDWPHLLVLLLVPTFVSSDPILIDSESVKGNDILVISSFGWLTYAISEDIGGKQVCHKEAASDNAPPQKPDQPEMKENTAGGKKKKNEHSQILLFLKNIMLAKEFGKKTTEKLTEESTKTFLHVYLQVAKTTTMKAIDEGTKQTFEKVTQKVAVGSVTKIVQKGTEQTISGFTIRAGVTTGEKIVKEGARVTVQTSTNFSSENHYIWNGKANCTHERQSTHKREVSYNSW</sequence>
<comment type="caution">
    <text evidence="2">The sequence shown here is derived from an EMBL/GenBank/DDBJ whole genome shotgun (WGS) entry which is preliminary data.</text>
</comment>
<evidence type="ECO:0000313" key="2">
    <source>
        <dbReference type="EMBL" id="CAI8031062.1"/>
    </source>
</evidence>
<dbReference type="EMBL" id="CASHTH010002517">
    <property type="protein sequence ID" value="CAI8031062.1"/>
    <property type="molecule type" value="Genomic_DNA"/>
</dbReference>
<reference evidence="2" key="1">
    <citation type="submission" date="2023-03" db="EMBL/GenBank/DDBJ databases">
        <authorList>
            <person name="Steffen K."/>
            <person name="Cardenas P."/>
        </authorList>
    </citation>
    <scope>NUCLEOTIDE SEQUENCE</scope>
</reference>
<accession>A0AA35WYB6</accession>
<feature type="non-terminal residue" evidence="2">
    <location>
        <position position="1"/>
    </location>
</feature>
<feature type="region of interest" description="Disordered" evidence="1">
    <location>
        <begin position="118"/>
        <end position="148"/>
    </location>
</feature>
<dbReference type="Proteomes" id="UP001174909">
    <property type="component" value="Unassembled WGS sequence"/>
</dbReference>
<gene>
    <name evidence="2" type="ORF">GBAR_LOCUS17617</name>
</gene>
<protein>
    <submittedName>
        <fullName evidence="2">Uncharacterized protein</fullName>
    </submittedName>
</protein>
<evidence type="ECO:0000313" key="3">
    <source>
        <dbReference type="Proteomes" id="UP001174909"/>
    </source>
</evidence>
<dbReference type="AlphaFoldDB" id="A0AA35WYB6"/>